<dbReference type="AlphaFoldDB" id="A0A4Q7LC35"/>
<dbReference type="InterPro" id="IPR014729">
    <property type="entry name" value="Rossmann-like_a/b/a_fold"/>
</dbReference>
<evidence type="ECO:0000259" key="2">
    <source>
        <dbReference type="Pfam" id="PF00582"/>
    </source>
</evidence>
<organism evidence="3 4">
    <name type="scientific">Sphaerotilus mobilis</name>
    <dbReference type="NCBI Taxonomy" id="47994"/>
    <lineage>
        <taxon>Bacteria</taxon>
        <taxon>Pseudomonadati</taxon>
        <taxon>Pseudomonadota</taxon>
        <taxon>Betaproteobacteria</taxon>
        <taxon>Burkholderiales</taxon>
        <taxon>Sphaerotilaceae</taxon>
        <taxon>Sphaerotilus</taxon>
    </lineage>
</organism>
<evidence type="ECO:0000313" key="3">
    <source>
        <dbReference type="EMBL" id="RZS51936.1"/>
    </source>
</evidence>
<keyword evidence="4" id="KW-1185">Reference proteome</keyword>
<dbReference type="PANTHER" id="PTHR46268">
    <property type="entry name" value="STRESS RESPONSE PROTEIN NHAX"/>
    <property type="match status" value="1"/>
</dbReference>
<name>A0A4Q7LC35_9BURK</name>
<proteinExistence type="inferred from homology"/>
<sequence length="140" mass="15391">MKILVAVDGSEFTRRMVAYWTAHEEWLGPSHDYTVLTVVPTIPPRAAAVLDRELLHAYYADEGEKVFKPLRTFLDGQRIQATFLSKTGHVADVIAKTAEDGKFDLLMMGSHGHSELAGLVMGSVATRVLAGCKVPLLIVR</sequence>
<dbReference type="InterPro" id="IPR006015">
    <property type="entry name" value="Universal_stress_UspA"/>
</dbReference>
<comment type="caution">
    <text evidence="3">The sequence shown here is derived from an EMBL/GenBank/DDBJ whole genome shotgun (WGS) entry which is preliminary data.</text>
</comment>
<dbReference type="EMBL" id="SGWV01000011">
    <property type="protein sequence ID" value="RZS51936.1"/>
    <property type="molecule type" value="Genomic_DNA"/>
</dbReference>
<protein>
    <submittedName>
        <fullName evidence="3">Nucleotide-binding universal stress UspA family protein</fullName>
    </submittedName>
</protein>
<dbReference type="InterPro" id="IPR006016">
    <property type="entry name" value="UspA"/>
</dbReference>
<dbReference type="RefSeq" id="WP_130482962.1">
    <property type="nucleotide sequence ID" value="NZ_SGWV01000011.1"/>
</dbReference>
<dbReference type="CDD" id="cd00293">
    <property type="entry name" value="USP-like"/>
    <property type="match status" value="1"/>
</dbReference>
<comment type="similarity">
    <text evidence="1">Belongs to the universal stress protein A family.</text>
</comment>
<dbReference type="Pfam" id="PF00582">
    <property type="entry name" value="Usp"/>
    <property type="match status" value="1"/>
</dbReference>
<feature type="domain" description="UspA" evidence="2">
    <location>
        <begin position="2"/>
        <end position="140"/>
    </location>
</feature>
<dbReference type="Proteomes" id="UP000293433">
    <property type="component" value="Unassembled WGS sequence"/>
</dbReference>
<dbReference type="PRINTS" id="PR01438">
    <property type="entry name" value="UNVRSLSTRESS"/>
</dbReference>
<dbReference type="SUPFAM" id="SSF52402">
    <property type="entry name" value="Adenine nucleotide alpha hydrolases-like"/>
    <property type="match status" value="1"/>
</dbReference>
<accession>A0A4Q7LC35</accession>
<evidence type="ECO:0000313" key="4">
    <source>
        <dbReference type="Proteomes" id="UP000293433"/>
    </source>
</evidence>
<dbReference type="Gene3D" id="3.40.50.620">
    <property type="entry name" value="HUPs"/>
    <property type="match status" value="1"/>
</dbReference>
<evidence type="ECO:0000256" key="1">
    <source>
        <dbReference type="ARBA" id="ARBA00008791"/>
    </source>
</evidence>
<dbReference type="PANTHER" id="PTHR46268:SF6">
    <property type="entry name" value="UNIVERSAL STRESS PROTEIN UP12"/>
    <property type="match status" value="1"/>
</dbReference>
<gene>
    <name evidence="3" type="ORF">EV685_3121</name>
</gene>
<reference evidence="3 4" key="1">
    <citation type="submission" date="2019-02" db="EMBL/GenBank/DDBJ databases">
        <title>Genomic Encyclopedia of Type Strains, Phase IV (KMG-IV): sequencing the most valuable type-strain genomes for metagenomic binning, comparative biology and taxonomic classification.</title>
        <authorList>
            <person name="Goeker M."/>
        </authorList>
    </citation>
    <scope>NUCLEOTIDE SEQUENCE [LARGE SCALE GENOMIC DNA]</scope>
    <source>
        <strain evidence="3 4">DSM 10617</strain>
    </source>
</reference>
<dbReference type="OrthoDB" id="9792500at2"/>